<comment type="similarity">
    <text evidence="6">Belongs to the RnpA family.</text>
</comment>
<keyword evidence="5 6" id="KW-0694">RNA-binding</keyword>
<keyword evidence="9" id="KW-1185">Reference proteome</keyword>
<dbReference type="EC" id="3.1.26.5" evidence="6 7"/>
<dbReference type="GO" id="GO:0030677">
    <property type="term" value="C:ribonuclease P complex"/>
    <property type="evidence" value="ECO:0007669"/>
    <property type="project" value="TreeGrafter"/>
</dbReference>
<evidence type="ECO:0000256" key="5">
    <source>
        <dbReference type="ARBA" id="ARBA00022884"/>
    </source>
</evidence>
<evidence type="ECO:0000313" key="8">
    <source>
        <dbReference type="EMBL" id="AWD33397.1"/>
    </source>
</evidence>
<protein>
    <recommendedName>
        <fullName evidence="6 7">Ribonuclease P protein component</fullName>
        <shortName evidence="6">RNase P protein</shortName>
        <shortName evidence="6">RNaseP protein</shortName>
        <ecNumber evidence="6 7">3.1.26.5</ecNumber>
    </recommendedName>
    <alternativeName>
        <fullName evidence="6">Protein C5</fullName>
    </alternativeName>
</protein>
<organism evidence="8 9">
    <name type="scientific">Candidatus Fokinia solitaria</name>
    <dbReference type="NCBI Taxonomy" id="1802984"/>
    <lineage>
        <taxon>Bacteria</taxon>
        <taxon>Pseudomonadati</taxon>
        <taxon>Pseudomonadota</taxon>
        <taxon>Alphaproteobacteria</taxon>
        <taxon>Rickettsiales</taxon>
        <taxon>Candidatus Midichloriaceae</taxon>
        <taxon>Candidatus Fokinia</taxon>
    </lineage>
</organism>
<dbReference type="GO" id="GO:0001682">
    <property type="term" value="P:tRNA 5'-leader removal"/>
    <property type="evidence" value="ECO:0007669"/>
    <property type="project" value="UniProtKB-UniRule"/>
</dbReference>
<keyword evidence="2 6" id="KW-0540">Nuclease</keyword>
<dbReference type="Gene3D" id="3.30.230.10">
    <property type="match status" value="1"/>
</dbReference>
<dbReference type="InterPro" id="IPR020568">
    <property type="entry name" value="Ribosomal_Su5_D2-typ_SF"/>
</dbReference>
<keyword evidence="3 6" id="KW-0255">Endonuclease</keyword>
<dbReference type="EMBL" id="CP025989">
    <property type="protein sequence ID" value="AWD33397.1"/>
    <property type="molecule type" value="Genomic_DNA"/>
</dbReference>
<dbReference type="GO" id="GO:0000049">
    <property type="term" value="F:tRNA binding"/>
    <property type="evidence" value="ECO:0007669"/>
    <property type="project" value="UniProtKB-UniRule"/>
</dbReference>
<dbReference type="KEGG" id="fso:Fsol_00617"/>
<dbReference type="NCBIfam" id="TIGR00188">
    <property type="entry name" value="rnpA"/>
    <property type="match status" value="1"/>
</dbReference>
<evidence type="ECO:0000256" key="6">
    <source>
        <dbReference type="HAMAP-Rule" id="MF_00227"/>
    </source>
</evidence>
<sequence length="134" mass="15459">MPASSSLQRSSHFALIKESEYSIKSILHDAKRFIVSSFVMFMDVKNTATRCGYYFGTVTSKRVGNAVLRNHVKRLVREVARKHAKLHKLADKTIYIVLILRKEAAVSDIDTLYRDYLRAFSALMRKYTKQVDVQ</sequence>
<name>A0A2U8BST5_9RICK</name>
<dbReference type="InterPro" id="IPR014721">
    <property type="entry name" value="Ribsml_uS5_D2-typ_fold_subgr"/>
</dbReference>
<comment type="catalytic activity">
    <reaction evidence="6">
        <text>Endonucleolytic cleavage of RNA, removing 5'-extranucleotides from tRNA precursor.</text>
        <dbReference type="EC" id="3.1.26.5"/>
    </reaction>
</comment>
<evidence type="ECO:0000313" key="9">
    <source>
        <dbReference type="Proteomes" id="UP000244519"/>
    </source>
</evidence>
<gene>
    <name evidence="6" type="primary">rnpA</name>
    <name evidence="8" type="ORF">Fsol_00617</name>
</gene>
<evidence type="ECO:0000256" key="3">
    <source>
        <dbReference type="ARBA" id="ARBA00022759"/>
    </source>
</evidence>
<comment type="subunit">
    <text evidence="6">Consists of a catalytic RNA component (M1 or rnpB) and a protein subunit.</text>
</comment>
<dbReference type="GO" id="GO:0042781">
    <property type="term" value="F:3'-tRNA processing endoribonuclease activity"/>
    <property type="evidence" value="ECO:0007669"/>
    <property type="project" value="TreeGrafter"/>
</dbReference>
<dbReference type="PANTHER" id="PTHR33992">
    <property type="entry name" value="RIBONUCLEASE P PROTEIN COMPONENT"/>
    <property type="match status" value="1"/>
</dbReference>
<dbReference type="GO" id="GO:0004526">
    <property type="term" value="F:ribonuclease P activity"/>
    <property type="evidence" value="ECO:0007669"/>
    <property type="project" value="UniProtKB-UniRule"/>
</dbReference>
<evidence type="ECO:0000256" key="2">
    <source>
        <dbReference type="ARBA" id="ARBA00022722"/>
    </source>
</evidence>
<proteinExistence type="inferred from homology"/>
<reference evidence="8 9" key="1">
    <citation type="journal article" date="2018" name="Genome Biol. Evol.">
        <title>The Genome Sequence of "Candidatus Fokinia solitaria": Insights on Reductive Evolution in Rickettsiales.</title>
        <authorList>
            <person name="Floriano A.M."/>
            <person name="Castelli M."/>
            <person name="Krenek S."/>
            <person name="Berendonk T.U."/>
            <person name="Bazzocchi C."/>
            <person name="Petroni G."/>
            <person name="Sassera D."/>
        </authorList>
    </citation>
    <scope>NUCLEOTIDE SEQUENCE [LARGE SCALE GENOMIC DNA]</scope>
    <source>
        <strain evidence="8">Rio ETE_ALG 3VII</strain>
    </source>
</reference>
<keyword evidence="1 6" id="KW-0819">tRNA processing</keyword>
<evidence type="ECO:0000256" key="4">
    <source>
        <dbReference type="ARBA" id="ARBA00022801"/>
    </source>
</evidence>
<evidence type="ECO:0000256" key="7">
    <source>
        <dbReference type="NCBIfam" id="TIGR00188"/>
    </source>
</evidence>
<dbReference type="Proteomes" id="UP000244519">
    <property type="component" value="Chromosome"/>
</dbReference>
<accession>A0A2U8BST5</accession>
<dbReference type="AlphaFoldDB" id="A0A2U8BST5"/>
<dbReference type="PANTHER" id="PTHR33992:SF1">
    <property type="entry name" value="RIBONUCLEASE P PROTEIN COMPONENT"/>
    <property type="match status" value="1"/>
</dbReference>
<evidence type="ECO:0000256" key="1">
    <source>
        <dbReference type="ARBA" id="ARBA00022694"/>
    </source>
</evidence>
<dbReference type="SUPFAM" id="SSF54211">
    <property type="entry name" value="Ribosomal protein S5 domain 2-like"/>
    <property type="match status" value="1"/>
</dbReference>
<dbReference type="InterPro" id="IPR000100">
    <property type="entry name" value="RNase_P"/>
</dbReference>
<dbReference type="HAMAP" id="MF_00227">
    <property type="entry name" value="RNase_P"/>
    <property type="match status" value="1"/>
</dbReference>
<comment type="function">
    <text evidence="6">RNaseP catalyzes the removal of the 5'-leader sequence from pre-tRNA to produce the mature 5'-terminus. It can also cleave other RNA substrates such as 4.5S RNA. The protein component plays an auxiliary but essential role in vivo by binding to the 5'-leader sequence and broadening the substrate specificity of the ribozyme.</text>
</comment>
<dbReference type="Pfam" id="PF00825">
    <property type="entry name" value="Ribonuclease_P"/>
    <property type="match status" value="1"/>
</dbReference>
<keyword evidence="4 6" id="KW-0378">Hydrolase</keyword>